<feature type="coiled-coil region" evidence="1">
    <location>
        <begin position="22"/>
        <end position="56"/>
    </location>
</feature>
<keyword evidence="1" id="KW-0175">Coiled coil</keyword>
<dbReference type="EMBL" id="LR797078">
    <property type="protein sequence ID" value="CAB4185487.1"/>
    <property type="molecule type" value="Genomic_DNA"/>
</dbReference>
<proteinExistence type="predicted"/>
<evidence type="ECO:0000256" key="1">
    <source>
        <dbReference type="SAM" id="Coils"/>
    </source>
</evidence>
<organism evidence="2">
    <name type="scientific">uncultured Caudovirales phage</name>
    <dbReference type="NCBI Taxonomy" id="2100421"/>
    <lineage>
        <taxon>Viruses</taxon>
        <taxon>Duplodnaviria</taxon>
        <taxon>Heunggongvirae</taxon>
        <taxon>Uroviricota</taxon>
        <taxon>Caudoviricetes</taxon>
        <taxon>Peduoviridae</taxon>
        <taxon>Maltschvirus</taxon>
        <taxon>Maltschvirus maltsch</taxon>
    </lineage>
</organism>
<evidence type="ECO:0000313" key="2">
    <source>
        <dbReference type="EMBL" id="CAB4185487.1"/>
    </source>
</evidence>
<gene>
    <name evidence="2" type="ORF">UFOVP1130_62</name>
</gene>
<accession>A0A6J5QSK6</accession>
<reference evidence="2" key="1">
    <citation type="submission" date="2020-05" db="EMBL/GenBank/DDBJ databases">
        <authorList>
            <person name="Chiriac C."/>
            <person name="Salcher M."/>
            <person name="Ghai R."/>
            <person name="Kavagutti S V."/>
        </authorList>
    </citation>
    <scope>NUCLEOTIDE SEQUENCE</scope>
</reference>
<name>A0A6J5QSK6_9CAUD</name>
<protein>
    <submittedName>
        <fullName evidence="2">Uncharacterized protein</fullName>
    </submittedName>
</protein>
<sequence length="143" mass="16805">MATVKREKPETAIIANFDEAHLERLAEEFKKSKETLEILEKRHNEMKKQLSEAVDTFGYSDDKGHKWLKVGSAELKRERRISRSLDVTAVEQWAREGEYWDAIKKVIEVVDEDNLVKFAWEHKDQSDTVTAFYVEKETWAFKA</sequence>